<organism evidence="4 5">
    <name type="scientific">Streptomyces formicae</name>
    <dbReference type="NCBI Taxonomy" id="1616117"/>
    <lineage>
        <taxon>Bacteria</taxon>
        <taxon>Bacillati</taxon>
        <taxon>Actinomycetota</taxon>
        <taxon>Actinomycetes</taxon>
        <taxon>Kitasatosporales</taxon>
        <taxon>Streptomycetaceae</taxon>
        <taxon>Streptomyces</taxon>
    </lineage>
</organism>
<keyword evidence="5" id="KW-1185">Reference proteome</keyword>
<keyword evidence="2" id="KW-0472">Membrane</keyword>
<feature type="domain" description="Peptidoglycan binding-like" evidence="3">
    <location>
        <begin position="443"/>
        <end position="483"/>
    </location>
</feature>
<dbReference type="Gene3D" id="1.10.101.10">
    <property type="entry name" value="PGBD-like superfamily/PGBD"/>
    <property type="match status" value="1"/>
</dbReference>
<dbReference type="KEGG" id="sfk:KY5_5464"/>
<reference evidence="4 5" key="1">
    <citation type="submission" date="2017-08" db="EMBL/GenBank/DDBJ databases">
        <title>Complete Genome Sequence of Streptomyces formicae KY5, the formicamycin producer.</title>
        <authorList>
            <person name="Holmes N.A."/>
            <person name="Devine R."/>
            <person name="Qin Z."/>
            <person name="Seipke R.F."/>
            <person name="Wilkinson B."/>
            <person name="Hutchings M.I."/>
        </authorList>
    </citation>
    <scope>NUCLEOTIDE SEQUENCE [LARGE SCALE GENOMIC DNA]</scope>
    <source>
        <strain evidence="4 5">KY5</strain>
    </source>
</reference>
<keyword evidence="2" id="KW-0812">Transmembrane</keyword>
<dbReference type="Proteomes" id="UP000221011">
    <property type="component" value="Chromosome"/>
</dbReference>
<protein>
    <submittedName>
        <fullName evidence="4">Putative hydrolytic protein</fullName>
    </submittedName>
</protein>
<dbReference type="InterPro" id="IPR036365">
    <property type="entry name" value="PGBD-like_sf"/>
</dbReference>
<gene>
    <name evidence="4" type="ORF">KY5_5464</name>
</gene>
<feature type="transmembrane region" description="Helical" evidence="2">
    <location>
        <begin position="184"/>
        <end position="206"/>
    </location>
</feature>
<dbReference type="Pfam" id="PF01471">
    <property type="entry name" value="PG_binding_1"/>
    <property type="match status" value="1"/>
</dbReference>
<dbReference type="EMBL" id="CP022685">
    <property type="protein sequence ID" value="ATL30482.1"/>
    <property type="molecule type" value="Genomic_DNA"/>
</dbReference>
<keyword evidence="2" id="KW-1133">Transmembrane helix</keyword>
<evidence type="ECO:0000313" key="5">
    <source>
        <dbReference type="Proteomes" id="UP000221011"/>
    </source>
</evidence>
<dbReference type="AlphaFoldDB" id="A0A291QFU5"/>
<evidence type="ECO:0000256" key="2">
    <source>
        <dbReference type="SAM" id="Phobius"/>
    </source>
</evidence>
<proteinExistence type="predicted"/>
<sequence>MSVLGAPAGWSRVEPDVLRLYPGSEGTAEISFAPPRSPDAPAGPTPYGIRVEPREHPEARDVVEGQVTVTPFAEVRAELLPPTIVGRFRGRGSIAVDNLGNSPLTAALTVRDDAGRLSFDLDPGSVQIAPGRAAFARLTVRPQRVQWTGSAQPHPLTVSVRRSGDESAYEVPGSFDQRPVLPRWLLTAGSVVAALAVAFVVCWFSFSPKISGGARENQAAATPNSAPQGGEKEKLDDAPPPPKDKGGDGGEGGVDEVSDGSGGGSGSSSGGGGGGGGGGSDEGGGSGAKKTKRGGGGAKVGPAWGRGYEKDVVVEYAQRRLEALGSKNKCQLTGDWSPGVIDANTEASLICYQRAVIRDGESTGHNTAQIFATDEEGTLGRATLTSLWAQGIRPDDVRSGAENWQVMQLQAAFWWASQAGISDDDLDRDRAYAQYGVSYFENGRRAPKTARYNSGTAQHIKEYQKAVGLPASGVADSATLQAMVGGSVKNPGVVGR</sequence>
<evidence type="ECO:0000256" key="1">
    <source>
        <dbReference type="SAM" id="MobiDB-lite"/>
    </source>
</evidence>
<feature type="compositionally biased region" description="Gly residues" evidence="1">
    <location>
        <begin position="260"/>
        <end position="287"/>
    </location>
</feature>
<dbReference type="SUPFAM" id="SSF47090">
    <property type="entry name" value="PGBD-like"/>
    <property type="match status" value="1"/>
</dbReference>
<name>A0A291QFU5_9ACTN</name>
<evidence type="ECO:0000313" key="4">
    <source>
        <dbReference type="EMBL" id="ATL30482.1"/>
    </source>
</evidence>
<accession>A0A291QFU5</accession>
<evidence type="ECO:0000259" key="3">
    <source>
        <dbReference type="Pfam" id="PF01471"/>
    </source>
</evidence>
<feature type="compositionally biased region" description="Basic and acidic residues" evidence="1">
    <location>
        <begin position="230"/>
        <end position="248"/>
    </location>
</feature>
<dbReference type="InterPro" id="IPR036366">
    <property type="entry name" value="PGBDSf"/>
</dbReference>
<feature type="region of interest" description="Disordered" evidence="1">
    <location>
        <begin position="213"/>
        <end position="304"/>
    </location>
</feature>
<dbReference type="InterPro" id="IPR002477">
    <property type="entry name" value="Peptidoglycan-bd-like"/>
</dbReference>